<feature type="compositionally biased region" description="Basic and acidic residues" evidence="1">
    <location>
        <begin position="24"/>
        <end position="46"/>
    </location>
</feature>
<dbReference type="HOGENOM" id="CLU_053963_0_0_1"/>
<accession>F0WSJ0</accession>
<sequence>MPLTDKTGTSTDDPRGIAPSESISGDKDISMPSSPDRHSSSPEDKVLPPTKATATTPSQQVTPVHVLPPRTIVRSGNKRNRSIDSFKSLVSKAPPRQQQGLAITNYFDVLQSIDVEYSKIDATKEREFGNRYQIVPSRIETPHSVASSKEAAHFLRKNHTRVEKDDRPTRVGEVVDLFIEDIKTAKLINATVTLHRADIHVSKAAKHVLNTSNGDNLIKFGSKHPIALHGVLLKSMRDNVPALAEMARAHMINRVLAASGPSSDNTFLHKWVKRVGGNVPSKRQELFAFSVTHWWSDSPAMDELQRVTLSLSFFGLMLMSTAPSLFNSDHWIQHTCHLVLWIPAHHCRLLSINSLLLLLRSTLGSLFLSEWFDAHWDTPLLNDLAVLQRSTAFLPEEASILQLTEVAGVQTLVAGSLGVFY</sequence>
<reference evidence="2" key="1">
    <citation type="journal article" date="2011" name="PLoS Biol.">
        <title>Gene gain and loss during evolution of obligate parasitism in the white rust pathogen of Arabidopsis thaliana.</title>
        <authorList>
            <person name="Kemen E."/>
            <person name="Gardiner A."/>
            <person name="Schultz-Larsen T."/>
            <person name="Kemen A.C."/>
            <person name="Balmuth A.L."/>
            <person name="Robert-Seilaniantz A."/>
            <person name="Bailey K."/>
            <person name="Holub E."/>
            <person name="Studholme D.J."/>
            <person name="Maclean D."/>
            <person name="Jones J.D."/>
        </authorList>
    </citation>
    <scope>NUCLEOTIDE SEQUENCE</scope>
</reference>
<protein>
    <submittedName>
        <fullName evidence="2">AlNc14C233G9334 protein</fullName>
    </submittedName>
</protein>
<feature type="region of interest" description="Disordered" evidence="1">
    <location>
        <begin position="1"/>
        <end position="80"/>
    </location>
</feature>
<gene>
    <name evidence="2" type="primary">AlNc14C233G9334</name>
    <name evidence="2" type="ORF">ALNC14_104590</name>
</gene>
<reference evidence="2" key="2">
    <citation type="submission" date="2011-02" db="EMBL/GenBank/DDBJ databases">
        <authorList>
            <person name="MacLean D."/>
        </authorList>
    </citation>
    <scope>NUCLEOTIDE SEQUENCE</scope>
</reference>
<dbReference type="EMBL" id="FR824278">
    <property type="protein sequence ID" value="CCA24315.1"/>
    <property type="molecule type" value="Genomic_DNA"/>
</dbReference>
<feature type="compositionally biased region" description="Polar residues" evidence="1">
    <location>
        <begin position="1"/>
        <end position="11"/>
    </location>
</feature>
<proteinExistence type="predicted"/>
<evidence type="ECO:0000256" key="1">
    <source>
        <dbReference type="SAM" id="MobiDB-lite"/>
    </source>
</evidence>
<dbReference type="AlphaFoldDB" id="F0WSJ0"/>
<organism evidence="2">
    <name type="scientific">Albugo laibachii Nc14</name>
    <dbReference type="NCBI Taxonomy" id="890382"/>
    <lineage>
        <taxon>Eukaryota</taxon>
        <taxon>Sar</taxon>
        <taxon>Stramenopiles</taxon>
        <taxon>Oomycota</taxon>
        <taxon>Peronosporomycetes</taxon>
        <taxon>Albuginales</taxon>
        <taxon>Albuginaceae</taxon>
        <taxon>Albugo</taxon>
    </lineage>
</organism>
<evidence type="ECO:0000313" key="2">
    <source>
        <dbReference type="EMBL" id="CCA24315.1"/>
    </source>
</evidence>
<feature type="compositionally biased region" description="Polar residues" evidence="1">
    <location>
        <begin position="52"/>
        <end position="62"/>
    </location>
</feature>
<name>F0WSJ0_9STRA</name>